<comment type="similarity">
    <text evidence="3">Belongs to the KhpA RNA-binding protein family.</text>
</comment>
<dbReference type="Proteomes" id="UP000676478">
    <property type="component" value="Unassembled WGS sequence"/>
</dbReference>
<reference evidence="8" key="6">
    <citation type="submission" date="2022-11" db="EMBL/GenBank/DDBJ databases">
        <title>Whole genome sequence of Levilactobacillus brevis SMB091.</title>
        <authorList>
            <person name="Kim J.-M."/>
            <person name="Kim O.-C."/>
            <person name="Choi Y.H."/>
            <person name="Han N.S."/>
            <person name="Hurh B."/>
        </authorList>
    </citation>
    <scope>NUCLEOTIDE SEQUENCE</scope>
    <source>
        <strain evidence="8">SMB091</strain>
    </source>
</reference>
<name>A0A0C1M6H8_LEVBR</name>
<dbReference type="Gene3D" id="3.30.300.20">
    <property type="match status" value="1"/>
</dbReference>
<dbReference type="PANTHER" id="PTHR34654">
    <property type="entry name" value="UPF0109 PROTEIN SCO5592"/>
    <property type="match status" value="1"/>
</dbReference>
<dbReference type="EMBL" id="CP113117">
    <property type="protein sequence ID" value="WAD01895.1"/>
    <property type="molecule type" value="Genomic_DNA"/>
</dbReference>
<dbReference type="GO" id="GO:0071555">
    <property type="term" value="P:cell wall organization"/>
    <property type="evidence" value="ECO:0007669"/>
    <property type="project" value="UniProtKB-KW"/>
</dbReference>
<dbReference type="GO" id="GO:0005737">
    <property type="term" value="C:cytoplasm"/>
    <property type="evidence" value="ECO:0007669"/>
    <property type="project" value="UniProtKB-SubCell"/>
</dbReference>
<keyword evidence="3" id="KW-0133">Cell shape</keyword>
<accession>A0A0C1M6H8</accession>
<dbReference type="Proteomes" id="UP001164768">
    <property type="component" value="Chromosome"/>
</dbReference>
<dbReference type="Proteomes" id="UP000307074">
    <property type="component" value="Chromosome"/>
</dbReference>
<dbReference type="AlphaFoldDB" id="A0A0C1M6H8"/>
<proteinExistence type="inferred from homology"/>
<dbReference type="OMA" id="HETDEYM"/>
<dbReference type="GO" id="GO:0008360">
    <property type="term" value="P:regulation of cell shape"/>
    <property type="evidence" value="ECO:0007669"/>
    <property type="project" value="UniProtKB-KW"/>
</dbReference>
<reference evidence="6 10" key="3">
    <citation type="submission" date="2018-07" db="EMBL/GenBank/DDBJ databases">
        <authorList>
            <person name="Feyereisen M."/>
        </authorList>
    </citation>
    <scope>NUCLEOTIDE SEQUENCE [LARGE SCALE GENOMIC DNA]</scope>
    <source>
        <strain evidence="6 10">UCCLBBS449</strain>
    </source>
</reference>
<evidence type="ECO:0000313" key="8">
    <source>
        <dbReference type="EMBL" id="WAD01895.1"/>
    </source>
</evidence>
<evidence type="ECO:0000256" key="2">
    <source>
        <dbReference type="ARBA" id="ARBA00022884"/>
    </source>
</evidence>
<keyword evidence="1 3" id="KW-0963">Cytoplasm</keyword>
<evidence type="ECO:0000313" key="10">
    <source>
        <dbReference type="Proteomes" id="UP000307074"/>
    </source>
</evidence>
<dbReference type="SUPFAM" id="SSF54814">
    <property type="entry name" value="Prokaryotic type KH domain (KH-domain type II)"/>
    <property type="match status" value="1"/>
</dbReference>
<sequence>MTDFKGLILAIVSPLVEHPEDLVITPVETERFYEYRLAVNPDDIGRVIGKQGRVAQAIRTIVYSVRVQGNKRVRLIIDDRPAKTLE</sequence>
<organism evidence="4 11">
    <name type="scientific">Levilactobacillus brevis</name>
    <name type="common">Lactobacillus brevis</name>
    <dbReference type="NCBI Taxonomy" id="1580"/>
    <lineage>
        <taxon>Bacteria</taxon>
        <taxon>Bacillati</taxon>
        <taxon>Bacillota</taxon>
        <taxon>Bacilli</taxon>
        <taxon>Lactobacillales</taxon>
        <taxon>Lactobacillaceae</taxon>
        <taxon>Levilactobacillus</taxon>
    </lineage>
</organism>
<keyword evidence="3" id="KW-0961">Cell wall biogenesis/degradation</keyword>
<dbReference type="HAMAP" id="MF_00088">
    <property type="entry name" value="KhpA"/>
    <property type="match status" value="1"/>
</dbReference>
<dbReference type="GO" id="GO:0009252">
    <property type="term" value="P:peptidoglycan biosynthetic process"/>
    <property type="evidence" value="ECO:0007669"/>
    <property type="project" value="UniProtKB-UniRule"/>
</dbReference>
<gene>
    <name evidence="3" type="primary">khpA</name>
    <name evidence="5" type="ORF">CNR29_05950</name>
    <name evidence="7" type="ORF">DIS17_07680</name>
    <name evidence="4" type="ORF">JK167_00765</name>
    <name evidence="8" type="ORF">ORR04_01445</name>
    <name evidence="6" type="ORF">UCCLBBS449_1416</name>
</gene>
<dbReference type="Pfam" id="PF13083">
    <property type="entry name" value="KH_KhpA-B"/>
    <property type="match status" value="1"/>
</dbReference>
<evidence type="ECO:0000313" key="7">
    <source>
        <dbReference type="EMBL" id="TOZ04055.1"/>
    </source>
</evidence>
<reference evidence="7" key="2">
    <citation type="submission" date="2018-05" db="EMBL/GenBank/DDBJ databases">
        <title>Genome Comparison of Lactic Acid Bacteria Isolated from non-Wheat Sourdough.</title>
        <authorList>
            <person name="Rice T."/>
            <person name="Axel C."/>
            <person name="Lynch K.M."/>
            <person name="Benz C."/>
            <person name="Arendt E.K."/>
            <person name="Coffey A."/>
        </authorList>
    </citation>
    <scope>NUCLEOTIDE SEQUENCE</scope>
    <source>
        <strain evidence="7">TR055</strain>
    </source>
</reference>
<comment type="subcellular location">
    <subcellularLocation>
        <location evidence="3">Cytoplasm</location>
    </subcellularLocation>
</comment>
<evidence type="ECO:0000313" key="11">
    <source>
        <dbReference type="Proteomes" id="UP000676478"/>
    </source>
</evidence>
<comment type="subunit">
    <text evidence="3">Forms a complex with KhpB.</text>
</comment>
<dbReference type="EMBL" id="CP031198">
    <property type="protein sequence ID" value="QCZ53360.1"/>
    <property type="molecule type" value="Genomic_DNA"/>
</dbReference>
<dbReference type="InterPro" id="IPR020627">
    <property type="entry name" value="KhpA"/>
</dbReference>
<dbReference type="CDD" id="cd22533">
    <property type="entry name" value="KH-II_YlqC-like"/>
    <property type="match status" value="1"/>
</dbReference>
<dbReference type="GeneID" id="56992838"/>
<evidence type="ECO:0000313" key="5">
    <source>
        <dbReference type="EMBL" id="PBQ23578.1"/>
    </source>
</evidence>
<dbReference type="OrthoDB" id="9812389at2"/>
<dbReference type="PANTHER" id="PTHR34654:SF1">
    <property type="entry name" value="RNA-BINDING PROTEIN KHPA"/>
    <property type="match status" value="1"/>
</dbReference>
<dbReference type="EMBL" id="QFDK01000007">
    <property type="protein sequence ID" value="TOZ04055.1"/>
    <property type="molecule type" value="Genomic_DNA"/>
</dbReference>
<keyword evidence="3" id="KW-0143">Chaperone</keyword>
<protein>
    <recommendedName>
        <fullName evidence="3">RNA-binding protein KhpA</fullName>
    </recommendedName>
    <alternativeName>
        <fullName evidence="3">KH-domain protein A</fullName>
    </alternativeName>
</protein>
<reference evidence="4" key="4">
    <citation type="submission" date="2020-12" db="EMBL/GenBank/DDBJ databases">
        <authorList>
            <person name="Mcmullen J.G."/>
        </authorList>
    </citation>
    <scope>NUCLEOTIDE SEQUENCE</scope>
    <source>
        <strain evidence="4">Dm-2019-70</strain>
    </source>
</reference>
<dbReference type="InterPro" id="IPR015946">
    <property type="entry name" value="KH_dom-like_a/b"/>
</dbReference>
<dbReference type="Proteomes" id="UP000217918">
    <property type="component" value="Unassembled WGS sequence"/>
</dbReference>
<dbReference type="EMBL" id="NVYO01000001">
    <property type="protein sequence ID" value="PBQ23578.1"/>
    <property type="molecule type" value="Genomic_DNA"/>
</dbReference>
<evidence type="ECO:0000313" key="9">
    <source>
        <dbReference type="Proteomes" id="UP000217918"/>
    </source>
</evidence>
<reference evidence="4" key="5">
    <citation type="submission" date="2022-09" db="EMBL/GenBank/DDBJ databases">
        <title>Genome-inferred correspondence between phylogeny and metabolic traits in the wild Drosophila gut microbiome.</title>
        <authorList>
            <person name="Bueno E."/>
            <person name="Blow F."/>
            <person name="Douglas A.E."/>
        </authorList>
    </citation>
    <scope>NUCLEOTIDE SEQUENCE</scope>
    <source>
        <strain evidence="4">Dm-2019-70</strain>
    </source>
</reference>
<dbReference type="GO" id="GO:0003723">
    <property type="term" value="F:RNA binding"/>
    <property type="evidence" value="ECO:0007669"/>
    <property type="project" value="UniProtKB-UniRule"/>
</dbReference>
<evidence type="ECO:0000313" key="6">
    <source>
        <dbReference type="EMBL" id="QCZ53360.1"/>
    </source>
</evidence>
<dbReference type="InterPro" id="IPR009019">
    <property type="entry name" value="KH_sf_prok-type"/>
</dbReference>
<keyword evidence="2 3" id="KW-0694">RNA-binding</keyword>
<evidence type="ECO:0000313" key="4">
    <source>
        <dbReference type="EMBL" id="MBS1009361.1"/>
    </source>
</evidence>
<evidence type="ECO:0000256" key="3">
    <source>
        <dbReference type="HAMAP-Rule" id="MF_00088"/>
    </source>
</evidence>
<evidence type="ECO:0000256" key="1">
    <source>
        <dbReference type="ARBA" id="ARBA00022490"/>
    </source>
</evidence>
<comment type="function">
    <text evidence="3">A probable RNA chaperone. Forms a complex with KhpB which binds to cellular RNA and controls its expression. Plays a role in peptidoglycan (PG) homeostasis and cell length regulation.</text>
</comment>
<dbReference type="RefSeq" id="WP_011667667.1">
    <property type="nucleotide sequence ID" value="NZ_BBOW01000068.1"/>
</dbReference>
<dbReference type="EMBL" id="JAERKF010000001">
    <property type="protein sequence ID" value="MBS1009361.1"/>
    <property type="molecule type" value="Genomic_DNA"/>
</dbReference>
<dbReference type="Proteomes" id="UP000785759">
    <property type="component" value="Unassembled WGS sequence"/>
</dbReference>
<reference evidence="5 9" key="1">
    <citation type="submission" date="2017-09" db="EMBL/GenBank/DDBJ databases">
        <title>Genome sequence of Lactobacillus brevis D7.</title>
        <authorList>
            <person name="Kwon M.-S."/>
            <person name="Lim S.K."/>
            <person name="Choi H.-J."/>
        </authorList>
    </citation>
    <scope>NUCLEOTIDE SEQUENCE [LARGE SCALE GENOMIC DNA]</scope>
    <source>
        <strain evidence="5 9">D7</strain>
    </source>
</reference>